<evidence type="ECO:0000313" key="1">
    <source>
        <dbReference type="EMBL" id="MDY0874238.1"/>
    </source>
</evidence>
<dbReference type="Proteomes" id="UP001271769">
    <property type="component" value="Unassembled WGS sequence"/>
</dbReference>
<dbReference type="RefSeq" id="WP_320502708.1">
    <property type="nucleotide sequence ID" value="NZ_JAXCLX010000004.1"/>
</dbReference>
<protein>
    <submittedName>
        <fullName evidence="1">Uncharacterized protein</fullName>
    </submittedName>
</protein>
<accession>A0ABU5E3P7</accession>
<dbReference type="EMBL" id="JAXCLX010000004">
    <property type="protein sequence ID" value="MDY0874238.1"/>
    <property type="molecule type" value="Genomic_DNA"/>
</dbReference>
<proteinExistence type="predicted"/>
<reference evidence="1 2" key="1">
    <citation type="journal article" date="2013" name="Antonie Van Leeuwenhoek">
        <title>Dongia rigui sp. nov., isolated from freshwater of a large wetland in Korea.</title>
        <authorList>
            <person name="Baik K.S."/>
            <person name="Hwang Y.M."/>
            <person name="Choi J.S."/>
            <person name="Kwon J."/>
            <person name="Seong C.N."/>
        </authorList>
    </citation>
    <scope>NUCLEOTIDE SEQUENCE [LARGE SCALE GENOMIC DNA]</scope>
    <source>
        <strain evidence="1 2">04SU4-P</strain>
    </source>
</reference>
<comment type="caution">
    <text evidence="1">The sequence shown here is derived from an EMBL/GenBank/DDBJ whole genome shotgun (WGS) entry which is preliminary data.</text>
</comment>
<organism evidence="1 2">
    <name type="scientific">Dongia rigui</name>
    <dbReference type="NCBI Taxonomy" id="940149"/>
    <lineage>
        <taxon>Bacteria</taxon>
        <taxon>Pseudomonadati</taxon>
        <taxon>Pseudomonadota</taxon>
        <taxon>Alphaproteobacteria</taxon>
        <taxon>Rhodospirillales</taxon>
        <taxon>Dongiaceae</taxon>
        <taxon>Dongia</taxon>
    </lineage>
</organism>
<keyword evidence="2" id="KW-1185">Reference proteome</keyword>
<name>A0ABU5E3P7_9PROT</name>
<gene>
    <name evidence="1" type="ORF">SMD31_20025</name>
</gene>
<evidence type="ECO:0000313" key="2">
    <source>
        <dbReference type="Proteomes" id="UP001271769"/>
    </source>
</evidence>
<sequence>MSAIPVPTRQEVVNVLEAVLDGTSSRLAAAEWAAEVQENIESEDPEAVDPEMWHLLRLTASLDVKSGPDYLHSENDMREWIEGRK</sequence>